<organism evidence="1 2">
    <name type="scientific">Thalassospira indica</name>
    <dbReference type="NCBI Taxonomy" id="1891279"/>
    <lineage>
        <taxon>Bacteria</taxon>
        <taxon>Pseudomonadati</taxon>
        <taxon>Pseudomonadota</taxon>
        <taxon>Alphaproteobacteria</taxon>
        <taxon>Rhodospirillales</taxon>
        <taxon>Thalassospiraceae</taxon>
        <taxon>Thalassospira</taxon>
    </lineage>
</organism>
<keyword evidence="2" id="KW-1185">Reference proteome</keyword>
<evidence type="ECO:0000313" key="2">
    <source>
        <dbReference type="Proteomes" id="UP000256971"/>
    </source>
</evidence>
<evidence type="ECO:0000313" key="1">
    <source>
        <dbReference type="EMBL" id="AXO13602.1"/>
    </source>
</evidence>
<dbReference type="EMBL" id="CP031555">
    <property type="protein sequence ID" value="AXO13602.1"/>
    <property type="molecule type" value="Genomic_DNA"/>
</dbReference>
<gene>
    <name evidence="1" type="ORF">DY252_04745</name>
</gene>
<dbReference type="Proteomes" id="UP000256971">
    <property type="component" value="Chromosome"/>
</dbReference>
<name>A0ABN5ND80_9PROT</name>
<sequence>MAIRDVRDYFFEIPLLGVLDGSHIFLDASCIVTPLHMVKIQKTEMPPMTKNRKRWRPLSVCAPNLGD</sequence>
<accession>A0ABN5ND80</accession>
<proteinExistence type="predicted"/>
<protein>
    <submittedName>
        <fullName evidence="1">Uncharacterized protein</fullName>
    </submittedName>
</protein>
<reference evidence="1 2" key="1">
    <citation type="submission" date="2018-08" db="EMBL/GenBank/DDBJ databases">
        <title>Complete genome sequence of type strain Thalassospira indica MCCC 1A01103T, isolated from isolated from deep seawater of the Indian Ocean.</title>
        <authorList>
            <person name="Liu Y."/>
        </authorList>
    </citation>
    <scope>NUCLEOTIDE SEQUENCE [LARGE SCALE GENOMIC DNA]</scope>
    <source>
        <strain evidence="1 2">PB8BT</strain>
    </source>
</reference>